<keyword evidence="3" id="KW-1185">Reference proteome</keyword>
<gene>
    <name evidence="2" type="ORF">FBZ90_105158</name>
</gene>
<dbReference type="AlphaFoldDB" id="A0A560HAG5"/>
<organism evidence="2 3">
    <name type="scientific">Nitrospirillum amazonense</name>
    <dbReference type="NCBI Taxonomy" id="28077"/>
    <lineage>
        <taxon>Bacteria</taxon>
        <taxon>Pseudomonadati</taxon>
        <taxon>Pseudomonadota</taxon>
        <taxon>Alphaproteobacteria</taxon>
        <taxon>Rhodospirillales</taxon>
        <taxon>Azospirillaceae</taxon>
        <taxon>Nitrospirillum</taxon>
    </lineage>
</organism>
<accession>A0A560HAG5</accession>
<comment type="caution">
    <text evidence="2">The sequence shown here is derived from an EMBL/GenBank/DDBJ whole genome shotgun (WGS) entry which is preliminary data.</text>
</comment>
<dbReference type="OrthoDB" id="7358020at2"/>
<evidence type="ECO:0000313" key="3">
    <source>
        <dbReference type="Proteomes" id="UP000315751"/>
    </source>
</evidence>
<evidence type="ECO:0000313" key="2">
    <source>
        <dbReference type="EMBL" id="TWB43345.1"/>
    </source>
</evidence>
<reference evidence="2 3" key="1">
    <citation type="submission" date="2019-06" db="EMBL/GenBank/DDBJ databases">
        <title>Genomic Encyclopedia of Type Strains, Phase IV (KMG-V): Genome sequencing to study the core and pangenomes of soil and plant-associated prokaryotes.</title>
        <authorList>
            <person name="Whitman W."/>
        </authorList>
    </citation>
    <scope>NUCLEOTIDE SEQUENCE [LARGE SCALE GENOMIC DNA]</scope>
    <source>
        <strain evidence="2 3">BR 11622</strain>
    </source>
</reference>
<sequence length="195" mass="20699">MAIAALIPDRPAIWPVPAAAVLFAGLVLVDTALEWEPPFDALALLALLALWCGVAMVAASRAVRARRDGRPRRALSLALLPLAFLVTVVQPGLVMGGAQSLGDRLHFAKGRASYLAQVGALPNTGEPKLLVWGWGGFIVASTSLVYDESDEVTLPPERQSASWKARAEHTDLACPYGYRVRTALGGHFYAVGVGC</sequence>
<feature type="transmembrane region" description="Helical" evidence="1">
    <location>
        <begin position="41"/>
        <end position="63"/>
    </location>
</feature>
<dbReference type="Proteomes" id="UP000315751">
    <property type="component" value="Unassembled WGS sequence"/>
</dbReference>
<evidence type="ECO:0000256" key="1">
    <source>
        <dbReference type="SAM" id="Phobius"/>
    </source>
</evidence>
<dbReference type="EMBL" id="VITR01000005">
    <property type="protein sequence ID" value="TWB43345.1"/>
    <property type="molecule type" value="Genomic_DNA"/>
</dbReference>
<dbReference type="RefSeq" id="WP_145731608.1">
    <property type="nucleotide sequence ID" value="NZ_VITR01000005.1"/>
</dbReference>
<name>A0A560HAG5_9PROT</name>
<feature type="transmembrane region" description="Helical" evidence="1">
    <location>
        <begin position="75"/>
        <end position="94"/>
    </location>
</feature>
<keyword evidence="1" id="KW-0472">Membrane</keyword>
<proteinExistence type="predicted"/>
<protein>
    <submittedName>
        <fullName evidence="2">Uncharacterized protein</fullName>
    </submittedName>
</protein>
<feature type="transmembrane region" description="Helical" evidence="1">
    <location>
        <begin position="12"/>
        <end position="29"/>
    </location>
</feature>
<keyword evidence="1" id="KW-1133">Transmembrane helix</keyword>
<keyword evidence="1" id="KW-0812">Transmembrane</keyword>